<feature type="domain" description="Dynamin N-terminal" evidence="6">
    <location>
        <begin position="67"/>
        <end position="249"/>
    </location>
</feature>
<dbReference type="GO" id="GO:0008053">
    <property type="term" value="P:mitochondrial fusion"/>
    <property type="evidence" value="ECO:0007669"/>
    <property type="project" value="TreeGrafter"/>
</dbReference>
<dbReference type="InterPro" id="IPR027417">
    <property type="entry name" value="P-loop_NTPase"/>
</dbReference>
<keyword evidence="2" id="KW-0547">Nucleotide-binding</keyword>
<accession>A0AAU8J8C5</accession>
<dbReference type="Pfam" id="PF00350">
    <property type="entry name" value="Dynamin_N"/>
    <property type="match status" value="1"/>
</dbReference>
<evidence type="ECO:0000256" key="4">
    <source>
        <dbReference type="ARBA" id="ARBA00023134"/>
    </source>
</evidence>
<gene>
    <name evidence="7" type="ORF">ABWT76_003034</name>
</gene>
<evidence type="ECO:0000256" key="3">
    <source>
        <dbReference type="ARBA" id="ARBA00022801"/>
    </source>
</evidence>
<dbReference type="InterPro" id="IPR045063">
    <property type="entry name" value="Dynamin_N"/>
</dbReference>
<evidence type="ECO:0000256" key="2">
    <source>
        <dbReference type="ARBA" id="ARBA00022741"/>
    </source>
</evidence>
<organism evidence="7">
    <name type="scientific">Planktothricoides raciborskii GIHE-MW2</name>
    <dbReference type="NCBI Taxonomy" id="2792601"/>
    <lineage>
        <taxon>Bacteria</taxon>
        <taxon>Bacillati</taxon>
        <taxon>Cyanobacteriota</taxon>
        <taxon>Cyanophyceae</taxon>
        <taxon>Oscillatoriophycideae</taxon>
        <taxon>Oscillatoriales</taxon>
        <taxon>Oscillatoriaceae</taxon>
        <taxon>Planktothricoides</taxon>
    </lineage>
</organism>
<keyword evidence="5" id="KW-0472">Membrane</keyword>
<evidence type="ECO:0000256" key="1">
    <source>
        <dbReference type="ARBA" id="ARBA00004370"/>
    </source>
</evidence>
<comment type="subcellular location">
    <subcellularLocation>
        <location evidence="1">Membrane</location>
    </subcellularLocation>
</comment>
<evidence type="ECO:0000256" key="5">
    <source>
        <dbReference type="ARBA" id="ARBA00023136"/>
    </source>
</evidence>
<dbReference type="GO" id="GO:0016020">
    <property type="term" value="C:membrane"/>
    <property type="evidence" value="ECO:0007669"/>
    <property type="project" value="UniProtKB-SubCell"/>
</dbReference>
<dbReference type="InterPro" id="IPR027094">
    <property type="entry name" value="Mitofusin_fam"/>
</dbReference>
<reference evidence="7" key="1">
    <citation type="submission" date="2024-07" db="EMBL/GenBank/DDBJ databases">
        <authorList>
            <person name="Kim Y.J."/>
            <person name="Jeong J.Y."/>
        </authorList>
    </citation>
    <scope>NUCLEOTIDE SEQUENCE</scope>
    <source>
        <strain evidence="7">GIHE-MW2</strain>
    </source>
</reference>
<keyword evidence="3" id="KW-0378">Hydrolase</keyword>
<dbReference type="SUPFAM" id="SSF52540">
    <property type="entry name" value="P-loop containing nucleoside triphosphate hydrolases"/>
    <property type="match status" value="1"/>
</dbReference>
<keyword evidence="4" id="KW-0342">GTP-binding</keyword>
<evidence type="ECO:0000313" key="7">
    <source>
        <dbReference type="EMBL" id="XCM34434.1"/>
    </source>
</evidence>
<dbReference type="EMBL" id="CP159837">
    <property type="protein sequence ID" value="XCM34434.1"/>
    <property type="molecule type" value="Genomic_DNA"/>
</dbReference>
<name>A0AAU8J8C5_9CYAN</name>
<dbReference type="GO" id="GO:0005525">
    <property type="term" value="F:GTP binding"/>
    <property type="evidence" value="ECO:0007669"/>
    <property type="project" value="UniProtKB-KW"/>
</dbReference>
<evidence type="ECO:0000259" key="6">
    <source>
        <dbReference type="Pfam" id="PF00350"/>
    </source>
</evidence>
<proteinExistence type="predicted"/>
<dbReference type="PANTHER" id="PTHR10465">
    <property type="entry name" value="TRANSMEMBRANE GTPASE FZO1"/>
    <property type="match status" value="1"/>
</dbReference>
<protein>
    <submittedName>
        <fullName evidence="7">Dynamin family protein</fullName>
    </submittedName>
</protein>
<dbReference type="AlphaFoldDB" id="A0AAU8J8C5"/>
<dbReference type="PANTHER" id="PTHR10465:SF0">
    <property type="entry name" value="SARCALUMENIN"/>
    <property type="match status" value="1"/>
</dbReference>
<dbReference type="RefSeq" id="WP_354634558.1">
    <property type="nucleotide sequence ID" value="NZ_CP159837.1"/>
</dbReference>
<dbReference type="GO" id="GO:0003924">
    <property type="term" value="F:GTPase activity"/>
    <property type="evidence" value="ECO:0007669"/>
    <property type="project" value="InterPro"/>
</dbReference>
<sequence length="268" mass="30024">MNKNLPEIFAAVENRVNHLGQSWQKFSQEISQYLPETYQPEIQEISTQLAKATEKLLNELHHPTLAIATTGTTSSGKSTLVNLLCGAEIAPVAVSEMSAGVVTIEYSLEKSLVIQQTPGATWECGEWQGISETEICQRLNRVMTSYLDRKQSDPQIACPISLIRYPFRLQSQLQLPPGTKVKIMDLPGLAYVGDEGNANLIRQCREALCLVTYNSAETDQQKINNLLQEVVEQVKELSGSPARMLFVLNRIDVFRVDNHWPESERGYC</sequence>
<dbReference type="Gene3D" id="3.40.50.300">
    <property type="entry name" value="P-loop containing nucleotide triphosphate hydrolases"/>
    <property type="match status" value="1"/>
</dbReference>